<dbReference type="GO" id="GO:0005886">
    <property type="term" value="C:plasma membrane"/>
    <property type="evidence" value="ECO:0007669"/>
    <property type="project" value="UniProtKB-SubCell"/>
</dbReference>
<name>A0AAE8W2G9_9ACTN</name>
<keyword evidence="5 7" id="KW-1133">Transmembrane helix</keyword>
<dbReference type="Gene3D" id="1.20.1250.20">
    <property type="entry name" value="MFS general substrate transporter like domains"/>
    <property type="match status" value="1"/>
</dbReference>
<feature type="transmembrane region" description="Helical" evidence="7">
    <location>
        <begin position="149"/>
        <end position="171"/>
    </location>
</feature>
<keyword evidence="3" id="KW-1003">Cell membrane</keyword>
<feature type="transmembrane region" description="Helical" evidence="7">
    <location>
        <begin position="290"/>
        <end position="311"/>
    </location>
</feature>
<dbReference type="GO" id="GO:0022857">
    <property type="term" value="F:transmembrane transporter activity"/>
    <property type="evidence" value="ECO:0007669"/>
    <property type="project" value="InterPro"/>
</dbReference>
<feature type="transmembrane region" description="Helical" evidence="7">
    <location>
        <begin position="317"/>
        <end position="337"/>
    </location>
</feature>
<evidence type="ECO:0000256" key="1">
    <source>
        <dbReference type="ARBA" id="ARBA00004429"/>
    </source>
</evidence>
<keyword evidence="2" id="KW-0813">Transport</keyword>
<reference evidence="8 9" key="1">
    <citation type="submission" date="2019-03" db="EMBL/GenBank/DDBJ databases">
        <title>Comparative genomic analyses of the sweetpotato soil rot pathogen, Streptomyces ipomoeae.</title>
        <authorList>
            <person name="Ruschel Soares N."/>
            <person name="Badger J.H."/>
            <person name="Huguet-Tapia J.C."/>
            <person name="Clark C.A."/>
            <person name="Pettis G.S."/>
        </authorList>
    </citation>
    <scope>NUCLEOTIDE SEQUENCE [LARGE SCALE GENOMIC DNA]</scope>
    <source>
        <strain evidence="8 9">88-35</strain>
    </source>
</reference>
<feature type="transmembrane region" description="Helical" evidence="7">
    <location>
        <begin position="177"/>
        <end position="199"/>
    </location>
</feature>
<accession>A0AAE8W2G9</accession>
<dbReference type="AlphaFoldDB" id="A0AAE8W2G9"/>
<comment type="caution">
    <text evidence="8">The sequence shown here is derived from an EMBL/GenBank/DDBJ whole genome shotgun (WGS) entry which is preliminary data.</text>
</comment>
<feature type="transmembrane region" description="Helical" evidence="7">
    <location>
        <begin position="34"/>
        <end position="59"/>
    </location>
</feature>
<protein>
    <submittedName>
        <fullName evidence="8">MFS transporter</fullName>
    </submittedName>
</protein>
<gene>
    <name evidence="8" type="ORF">Sipo8835_15690</name>
</gene>
<keyword evidence="6 7" id="KW-0472">Membrane</keyword>
<feature type="transmembrane region" description="Helical" evidence="7">
    <location>
        <begin position="349"/>
        <end position="374"/>
    </location>
</feature>
<dbReference type="Proteomes" id="UP000318720">
    <property type="component" value="Unassembled WGS sequence"/>
</dbReference>
<organism evidence="8 9">
    <name type="scientific">Streptomyces ipomoeae</name>
    <dbReference type="NCBI Taxonomy" id="103232"/>
    <lineage>
        <taxon>Bacteria</taxon>
        <taxon>Bacillati</taxon>
        <taxon>Actinomycetota</taxon>
        <taxon>Actinomycetes</taxon>
        <taxon>Kitasatosporales</taxon>
        <taxon>Streptomycetaceae</taxon>
        <taxon>Streptomyces</taxon>
    </lineage>
</organism>
<dbReference type="InterPro" id="IPR011701">
    <property type="entry name" value="MFS"/>
</dbReference>
<evidence type="ECO:0000256" key="3">
    <source>
        <dbReference type="ARBA" id="ARBA00022475"/>
    </source>
</evidence>
<sequence>MPRSTTTSGLPSGWLARCYLLRAADGVAGTTVMYAVPLIILTTTGSVALTGLAFLLEWLPRLLTMVGAGPLVDRRRPERVFAYVCALRTLAAVATGTALLLADGGAASAVVLSFGVLSGMLTEVSFLAVESLGAQASRHASERAHRVQAVLVGIDQSALLAGPLLGGLLLLAGPTVLLTALAALSLFAAVGACGLPSTLRSADSLPKRPSTPWAGLLIGCQVIASRPALGWLVASMTTCGLISGVLHVSAPITLTADFEFSTATAGTVWSIATVPSLLAIAAAHRVIDRLGLWATGLTGAAALSVAALTAALATSALVYGIALAVLLSGEGVLSVVLRTARARLIPPAVFASTLAVTLLMILAPFPLAGALVAALPPSRIPTLVLTCALLQMAVTAVGFRGLWHHRSAYTDIKTSTNRAWSAKTQLRDAA</sequence>
<feature type="transmembrane region" description="Helical" evidence="7">
    <location>
        <begin position="107"/>
        <end position="129"/>
    </location>
</feature>
<dbReference type="Pfam" id="PF07690">
    <property type="entry name" value="MFS_1"/>
    <property type="match status" value="1"/>
</dbReference>
<evidence type="ECO:0000256" key="6">
    <source>
        <dbReference type="ARBA" id="ARBA00023136"/>
    </source>
</evidence>
<comment type="subcellular location">
    <subcellularLocation>
        <location evidence="1">Cell inner membrane</location>
        <topology evidence="1">Multi-pass membrane protein</topology>
    </subcellularLocation>
</comment>
<feature type="transmembrane region" description="Helical" evidence="7">
    <location>
        <begin position="228"/>
        <end position="248"/>
    </location>
</feature>
<dbReference type="InterPro" id="IPR036259">
    <property type="entry name" value="MFS_trans_sf"/>
</dbReference>
<evidence type="ECO:0000256" key="4">
    <source>
        <dbReference type="ARBA" id="ARBA00022692"/>
    </source>
</evidence>
<evidence type="ECO:0000313" key="9">
    <source>
        <dbReference type="Proteomes" id="UP000318720"/>
    </source>
</evidence>
<proteinExistence type="predicted"/>
<dbReference type="PANTHER" id="PTHR23513">
    <property type="entry name" value="INTEGRAL MEMBRANE EFFLUX PROTEIN-RELATED"/>
    <property type="match status" value="1"/>
</dbReference>
<feature type="transmembrane region" description="Helical" evidence="7">
    <location>
        <begin position="260"/>
        <end position="283"/>
    </location>
</feature>
<evidence type="ECO:0000256" key="5">
    <source>
        <dbReference type="ARBA" id="ARBA00022989"/>
    </source>
</evidence>
<evidence type="ECO:0000313" key="8">
    <source>
        <dbReference type="EMBL" id="TQE34190.1"/>
    </source>
</evidence>
<feature type="transmembrane region" description="Helical" evidence="7">
    <location>
        <begin position="380"/>
        <end position="403"/>
    </location>
</feature>
<feature type="transmembrane region" description="Helical" evidence="7">
    <location>
        <begin position="80"/>
        <end position="101"/>
    </location>
</feature>
<keyword evidence="4 7" id="KW-0812">Transmembrane</keyword>
<evidence type="ECO:0000256" key="7">
    <source>
        <dbReference type="SAM" id="Phobius"/>
    </source>
</evidence>
<dbReference type="SUPFAM" id="SSF103473">
    <property type="entry name" value="MFS general substrate transporter"/>
    <property type="match status" value="1"/>
</dbReference>
<dbReference type="RefSeq" id="WP_141582516.1">
    <property type="nucleotide sequence ID" value="NZ_SPAZ01000136.1"/>
</dbReference>
<dbReference type="PANTHER" id="PTHR23513:SF9">
    <property type="entry name" value="ENTEROBACTIN EXPORTER ENTS"/>
    <property type="match status" value="1"/>
</dbReference>
<evidence type="ECO:0000256" key="2">
    <source>
        <dbReference type="ARBA" id="ARBA00022448"/>
    </source>
</evidence>
<dbReference type="EMBL" id="SPAZ01000136">
    <property type="protein sequence ID" value="TQE34190.1"/>
    <property type="molecule type" value="Genomic_DNA"/>
</dbReference>